<comment type="caution">
    <text evidence="2">The sequence shown here is derived from an EMBL/GenBank/DDBJ whole genome shotgun (WGS) entry which is preliminary data.</text>
</comment>
<gene>
    <name evidence="2" type="ORF">GCM10007096_18340</name>
</gene>
<evidence type="ECO:0000313" key="3">
    <source>
        <dbReference type="Proteomes" id="UP000656813"/>
    </source>
</evidence>
<dbReference type="Pfam" id="PF21311">
    <property type="entry name" value="Phage_RBD_prop"/>
    <property type="match status" value="1"/>
</dbReference>
<feature type="domain" description="P68 RBP/TagC-like beta-propeller" evidence="1">
    <location>
        <begin position="60"/>
        <end position="315"/>
    </location>
</feature>
<name>A0A8J3ELH5_9BACL</name>
<reference evidence="2" key="1">
    <citation type="journal article" date="2014" name="Int. J. Syst. Evol. Microbiol.">
        <title>Complete genome sequence of Corynebacterium casei LMG S-19264T (=DSM 44701T), isolated from a smear-ripened cheese.</title>
        <authorList>
            <consortium name="US DOE Joint Genome Institute (JGI-PGF)"/>
            <person name="Walter F."/>
            <person name="Albersmeier A."/>
            <person name="Kalinowski J."/>
            <person name="Ruckert C."/>
        </authorList>
    </citation>
    <scope>NUCLEOTIDE SEQUENCE</scope>
    <source>
        <strain evidence="2">CGMCC 1.12777</strain>
    </source>
</reference>
<dbReference type="Proteomes" id="UP000656813">
    <property type="component" value="Unassembled WGS sequence"/>
</dbReference>
<evidence type="ECO:0000259" key="1">
    <source>
        <dbReference type="Pfam" id="PF21311"/>
    </source>
</evidence>
<sequence>MFEPVAISHPVIVQSINTELSNFNVRLEQVLAMGKSAQDFDFTDSRATYFTTLKLFGSTVLQCMAIDEATGDIYATQVDNQLESGAIQSFRIVHLDQNGMMLDWMACKYGGHGTTFGIENEKGKVYIWSYYSNAKGEHKLVRFPYQPGTVIDGSTVKAYDRFTEEYMTPTIDQKNGTIAFRIVHPDRSQSIELRKLQDVKKGKNKVLATFTLPSKYTQTMQGMTTDGYDLYWYTGTSNKKGIVDPWRLIRFDMSTGTMKGILTCDFGRESDGKWREGFREPESIYLYTNPKTGQKSLFAGIVVGKRFNRVAKIFAFHQSEDYRTLSANNGNERKSKM</sequence>
<evidence type="ECO:0000313" key="2">
    <source>
        <dbReference type="EMBL" id="GGH81038.1"/>
    </source>
</evidence>
<proteinExistence type="predicted"/>
<organism evidence="2 3">
    <name type="scientific">Pullulanibacillus pueri</name>
    <dbReference type="NCBI Taxonomy" id="1437324"/>
    <lineage>
        <taxon>Bacteria</taxon>
        <taxon>Bacillati</taxon>
        <taxon>Bacillota</taxon>
        <taxon>Bacilli</taxon>
        <taxon>Bacillales</taxon>
        <taxon>Sporolactobacillaceae</taxon>
        <taxon>Pullulanibacillus</taxon>
    </lineage>
</organism>
<dbReference type="InterPro" id="IPR048799">
    <property type="entry name" value="P68_RBP_TagC-like_beta-prop"/>
</dbReference>
<protein>
    <recommendedName>
        <fullName evidence="1">P68 RBP/TagC-like beta-propeller domain-containing protein</fullName>
    </recommendedName>
</protein>
<keyword evidence="3" id="KW-1185">Reference proteome</keyword>
<dbReference type="AlphaFoldDB" id="A0A8J3ELH5"/>
<dbReference type="RefSeq" id="WP_188497101.1">
    <property type="nucleotide sequence ID" value="NZ_BMFV01000011.1"/>
</dbReference>
<reference evidence="2" key="2">
    <citation type="submission" date="2020-09" db="EMBL/GenBank/DDBJ databases">
        <authorList>
            <person name="Sun Q."/>
            <person name="Zhou Y."/>
        </authorList>
    </citation>
    <scope>NUCLEOTIDE SEQUENCE</scope>
    <source>
        <strain evidence="2">CGMCC 1.12777</strain>
    </source>
</reference>
<dbReference type="EMBL" id="BMFV01000011">
    <property type="protein sequence ID" value="GGH81038.1"/>
    <property type="molecule type" value="Genomic_DNA"/>
</dbReference>
<accession>A0A8J3ELH5</accession>